<feature type="non-terminal residue" evidence="1">
    <location>
        <position position="1"/>
    </location>
</feature>
<sequence length="171" mass="20181">KKYGGYKINNSNNNFRIIYLPININKLKIKSNDPLSMEEAYNEYKNGIKYIRTGIHQEISENQQIIINKEYIGIYDWLKSKEYSFGIAEFSQSAGHFIVFNELKIVNTFNVSSSSFNPNYLQFLDINNINLQIPTYEGPLPNEWIKEQDSNGYIQTFWNDETKLKYQKLHE</sequence>
<dbReference type="AlphaFoldDB" id="A0A8S9ZEV5"/>
<gene>
    <name evidence="1" type="ORF">Mgra_00008730</name>
</gene>
<comment type="caution">
    <text evidence="1">The sequence shown here is derived from an EMBL/GenBank/DDBJ whole genome shotgun (WGS) entry which is preliminary data.</text>
</comment>
<evidence type="ECO:0000313" key="1">
    <source>
        <dbReference type="EMBL" id="KAF7631023.1"/>
    </source>
</evidence>
<keyword evidence="2" id="KW-1185">Reference proteome</keyword>
<organism evidence="1 2">
    <name type="scientific">Meloidogyne graminicola</name>
    <dbReference type="NCBI Taxonomy" id="189291"/>
    <lineage>
        <taxon>Eukaryota</taxon>
        <taxon>Metazoa</taxon>
        <taxon>Ecdysozoa</taxon>
        <taxon>Nematoda</taxon>
        <taxon>Chromadorea</taxon>
        <taxon>Rhabditida</taxon>
        <taxon>Tylenchina</taxon>
        <taxon>Tylenchomorpha</taxon>
        <taxon>Tylenchoidea</taxon>
        <taxon>Meloidogynidae</taxon>
        <taxon>Meloidogyninae</taxon>
        <taxon>Meloidogyne</taxon>
    </lineage>
</organism>
<feature type="non-terminal residue" evidence="1">
    <location>
        <position position="171"/>
    </location>
</feature>
<protein>
    <submittedName>
        <fullName evidence="1">Uncharacterized protein</fullName>
    </submittedName>
</protein>
<evidence type="ECO:0000313" key="2">
    <source>
        <dbReference type="Proteomes" id="UP000605970"/>
    </source>
</evidence>
<reference evidence="1" key="1">
    <citation type="journal article" date="2020" name="Ecol. Evol.">
        <title>Genome structure and content of the rice root-knot nematode (Meloidogyne graminicola).</title>
        <authorList>
            <person name="Phan N.T."/>
            <person name="Danchin E.G.J."/>
            <person name="Klopp C."/>
            <person name="Perfus-Barbeoch L."/>
            <person name="Kozlowski D.K."/>
            <person name="Koutsovoulos G.D."/>
            <person name="Lopez-Roques C."/>
            <person name="Bouchez O."/>
            <person name="Zahm M."/>
            <person name="Besnard G."/>
            <person name="Bellafiore S."/>
        </authorList>
    </citation>
    <scope>NUCLEOTIDE SEQUENCE</scope>
    <source>
        <strain evidence="1">VN-18</strain>
    </source>
</reference>
<dbReference type="Proteomes" id="UP000605970">
    <property type="component" value="Unassembled WGS sequence"/>
</dbReference>
<accession>A0A8S9ZEV5</accession>
<dbReference type="EMBL" id="JABEBT010000121">
    <property type="protein sequence ID" value="KAF7631023.1"/>
    <property type="molecule type" value="Genomic_DNA"/>
</dbReference>
<name>A0A8S9ZEV5_9BILA</name>
<proteinExistence type="predicted"/>